<dbReference type="EC" id="5.2.1.8" evidence="6"/>
<evidence type="ECO:0000313" key="8">
    <source>
        <dbReference type="EMBL" id="MFC4666220.1"/>
    </source>
</evidence>
<dbReference type="GO" id="GO:0003755">
    <property type="term" value="F:peptidyl-prolyl cis-trans isomerase activity"/>
    <property type="evidence" value="ECO:0007669"/>
    <property type="project" value="UniProtKB-EC"/>
</dbReference>
<protein>
    <recommendedName>
        <fullName evidence="6">Peptidyl-prolyl cis-trans isomerase</fullName>
        <ecNumber evidence="6">5.2.1.8</ecNumber>
    </recommendedName>
</protein>
<evidence type="ECO:0000256" key="3">
    <source>
        <dbReference type="ARBA" id="ARBA00023110"/>
    </source>
</evidence>
<sequence length="180" mass="20177">MSSFLRKRLRRAIAPTIVLALMGLSIVSCKKSTDSLLKWRAENDEAFESYAKKPGFKKVGVDGVTSYIYMNWLKNGDGKVHPISTSRVYVHYETYQLVNGTKLDGNFGQLKPALFEMNRGSKSVVEGFAMALQNMVVGDETEFVVPWILAYGDQRNGSIQPYSALRFKVTLDSIVPENIL</sequence>
<feature type="domain" description="PPIase FKBP-type" evidence="7">
    <location>
        <begin position="85"/>
        <end position="175"/>
    </location>
</feature>
<dbReference type="PROSITE" id="PS51257">
    <property type="entry name" value="PROKAR_LIPOPROTEIN"/>
    <property type="match status" value="1"/>
</dbReference>
<comment type="catalytic activity">
    <reaction evidence="1 5 6">
        <text>[protein]-peptidylproline (omega=180) = [protein]-peptidylproline (omega=0)</text>
        <dbReference type="Rhea" id="RHEA:16237"/>
        <dbReference type="Rhea" id="RHEA-COMP:10747"/>
        <dbReference type="Rhea" id="RHEA-COMP:10748"/>
        <dbReference type="ChEBI" id="CHEBI:83833"/>
        <dbReference type="ChEBI" id="CHEBI:83834"/>
        <dbReference type="EC" id="5.2.1.8"/>
    </reaction>
</comment>
<keyword evidence="3 5" id="KW-0697">Rotamase</keyword>
<evidence type="ECO:0000256" key="1">
    <source>
        <dbReference type="ARBA" id="ARBA00000971"/>
    </source>
</evidence>
<dbReference type="Pfam" id="PF00254">
    <property type="entry name" value="FKBP_C"/>
    <property type="match status" value="1"/>
</dbReference>
<evidence type="ECO:0000256" key="5">
    <source>
        <dbReference type="PROSITE-ProRule" id="PRU00277"/>
    </source>
</evidence>
<dbReference type="SUPFAM" id="SSF54534">
    <property type="entry name" value="FKBP-like"/>
    <property type="match status" value="1"/>
</dbReference>
<evidence type="ECO:0000313" key="9">
    <source>
        <dbReference type="Proteomes" id="UP001596020"/>
    </source>
</evidence>
<reference evidence="9" key="1">
    <citation type="journal article" date="2019" name="Int. J. Syst. Evol. Microbiol.">
        <title>The Global Catalogue of Microorganisms (GCM) 10K type strain sequencing project: providing services to taxonomists for standard genome sequencing and annotation.</title>
        <authorList>
            <consortium name="The Broad Institute Genomics Platform"/>
            <consortium name="The Broad Institute Genome Sequencing Center for Infectious Disease"/>
            <person name="Wu L."/>
            <person name="Ma J."/>
        </authorList>
    </citation>
    <scope>NUCLEOTIDE SEQUENCE [LARGE SCALE GENOMIC DNA]</scope>
    <source>
        <strain evidence="9">CGMCC 4.7357</strain>
    </source>
</reference>
<comment type="caution">
    <text evidence="8">The sequence shown here is derived from an EMBL/GenBank/DDBJ whole genome shotgun (WGS) entry which is preliminary data.</text>
</comment>
<accession>A0ABV9K7P3</accession>
<dbReference type="Gene3D" id="3.10.50.40">
    <property type="match status" value="1"/>
</dbReference>
<evidence type="ECO:0000256" key="4">
    <source>
        <dbReference type="ARBA" id="ARBA00023235"/>
    </source>
</evidence>
<gene>
    <name evidence="8" type="ORF">ACFO3G_06365</name>
</gene>
<keyword evidence="4 5" id="KW-0413">Isomerase</keyword>
<dbReference type="Proteomes" id="UP001596020">
    <property type="component" value="Unassembled WGS sequence"/>
</dbReference>
<dbReference type="PANTHER" id="PTHR43811:SF19">
    <property type="entry name" value="39 KDA FK506-BINDING NUCLEAR PROTEIN"/>
    <property type="match status" value="1"/>
</dbReference>
<organism evidence="8 9">
    <name type="scientific">Falsiporphyromonas endometrii</name>
    <dbReference type="NCBI Taxonomy" id="1387297"/>
    <lineage>
        <taxon>Bacteria</taxon>
        <taxon>Pseudomonadati</taxon>
        <taxon>Bacteroidota</taxon>
        <taxon>Bacteroidia</taxon>
        <taxon>Bacteroidales</taxon>
        <taxon>Porphyromonadaceae</taxon>
        <taxon>Falsiporphyromonas</taxon>
    </lineage>
</organism>
<dbReference type="EMBL" id="JBHSGO010000184">
    <property type="protein sequence ID" value="MFC4666220.1"/>
    <property type="molecule type" value="Genomic_DNA"/>
</dbReference>
<dbReference type="RefSeq" id="WP_380079073.1">
    <property type="nucleotide sequence ID" value="NZ_JBHSGO010000184.1"/>
</dbReference>
<keyword evidence="9" id="KW-1185">Reference proteome</keyword>
<dbReference type="InterPro" id="IPR046357">
    <property type="entry name" value="PPIase_dom_sf"/>
</dbReference>
<proteinExistence type="inferred from homology"/>
<evidence type="ECO:0000259" key="7">
    <source>
        <dbReference type="PROSITE" id="PS50059"/>
    </source>
</evidence>
<dbReference type="PROSITE" id="PS50059">
    <property type="entry name" value="FKBP_PPIASE"/>
    <property type="match status" value="1"/>
</dbReference>
<dbReference type="PANTHER" id="PTHR43811">
    <property type="entry name" value="FKBP-TYPE PEPTIDYL-PROLYL CIS-TRANS ISOMERASE FKPA"/>
    <property type="match status" value="1"/>
</dbReference>
<evidence type="ECO:0000256" key="2">
    <source>
        <dbReference type="ARBA" id="ARBA00006577"/>
    </source>
</evidence>
<comment type="similarity">
    <text evidence="2 6">Belongs to the FKBP-type PPIase family.</text>
</comment>
<evidence type="ECO:0000256" key="6">
    <source>
        <dbReference type="RuleBase" id="RU003915"/>
    </source>
</evidence>
<name>A0ABV9K7P3_9PORP</name>
<dbReference type="InterPro" id="IPR001179">
    <property type="entry name" value="PPIase_FKBP_dom"/>
</dbReference>